<organism evidence="1">
    <name type="scientific">Ovis aries</name>
    <name type="common">Sheep</name>
    <dbReference type="NCBI Taxonomy" id="9940"/>
    <lineage>
        <taxon>Eukaryota</taxon>
        <taxon>Metazoa</taxon>
        <taxon>Chordata</taxon>
        <taxon>Craniata</taxon>
        <taxon>Vertebrata</taxon>
        <taxon>Euteleostomi</taxon>
        <taxon>Mammalia</taxon>
        <taxon>Eutheria</taxon>
        <taxon>Laurasiatheria</taxon>
        <taxon>Artiodactyla</taxon>
        <taxon>Ruminantia</taxon>
        <taxon>Pecora</taxon>
        <taxon>Bovidae</taxon>
        <taxon>Caprinae</taxon>
        <taxon>Ovis</taxon>
    </lineage>
</organism>
<dbReference type="Ensembl" id="ENSOART00020049129.1">
    <property type="protein sequence ID" value="ENSOARP00020035154.1"/>
    <property type="gene ID" value="ENSOARG00020031840.1"/>
</dbReference>
<reference evidence="1" key="2">
    <citation type="submission" date="2025-08" db="UniProtKB">
        <authorList>
            <consortium name="Ensembl"/>
        </authorList>
    </citation>
    <scope>IDENTIFICATION</scope>
</reference>
<proteinExistence type="predicted"/>
<reference evidence="1" key="3">
    <citation type="submission" date="2025-09" db="UniProtKB">
        <authorList>
            <consortium name="Ensembl"/>
        </authorList>
    </citation>
    <scope>IDENTIFICATION</scope>
</reference>
<accession>A0AC11CSZ0</accession>
<sequence>MGVTGTICTCRSPALTSFSLPGANGFPCCGKESVDIMDSQGDINRNQFQPIQEEDDMELEDELLGPELPEEELPQVEPEQKPKPFPQAEPKAKQEDPEPQGYREESPQPYGDALTKPDIRQLSMRSNSSYVSSMDEDYRSIHVQTSRHLFWVDRLIQVSEHSLQPVISTQTVQKSTEKTTRCPAQQTVPKDTESSKKQSQDSSAQQGPLDKASQKTPSPELSLCTPSMGLEELINFASTLAMASSSRMDLPSLQHMIKSTPQKAKPPPTEPAVGHAAQPTTDEPEQGKLTKDEKPPEEPGEARKTQDAPKREDEDVPHPCLDLRKPGFKRATIEGELKFLQSPTTSPQPKGAAKDSVPGTMKGNPLFLKIHFKLSTPASPEK</sequence>
<name>A0AC11CSZ0_SHEEP</name>
<protein>
    <submittedName>
        <fullName evidence="1">Spermatosis associated 32</fullName>
    </submittedName>
</protein>
<evidence type="ECO:0000313" key="1">
    <source>
        <dbReference type="Ensembl" id="ENSOARP00020035154.1"/>
    </source>
</evidence>
<reference evidence="1" key="1">
    <citation type="submission" date="2020-11" db="EMBL/GenBank/DDBJ databases">
        <authorList>
            <person name="Davenport K.M."/>
            <person name="Bickhart D.M."/>
            <person name="Smith T.P.L."/>
            <person name="Murdoch B.M."/>
            <person name="Rosen B.D."/>
        </authorList>
    </citation>
    <scope>NUCLEOTIDE SEQUENCE [LARGE SCALE GENOMIC DNA]</scope>
    <source>
        <strain evidence="1">OAR_USU_Benz2616</strain>
    </source>
</reference>